<dbReference type="SUPFAM" id="SSF48452">
    <property type="entry name" value="TPR-like"/>
    <property type="match status" value="2"/>
</dbReference>
<dbReference type="Pfam" id="PF13414">
    <property type="entry name" value="TPR_11"/>
    <property type="match status" value="1"/>
</dbReference>
<dbReference type="InterPro" id="IPR019734">
    <property type="entry name" value="TPR_rpt"/>
</dbReference>
<keyword evidence="3" id="KW-0732">Signal</keyword>
<dbReference type="SMART" id="SM00028">
    <property type="entry name" value="TPR"/>
    <property type="match status" value="6"/>
</dbReference>
<dbReference type="PANTHER" id="PTHR45188">
    <property type="entry name" value="DNAJ PROTEIN P58IPK HOMOLOG"/>
    <property type="match status" value="1"/>
</dbReference>
<organism evidence="4">
    <name type="scientific">Tetraselmis sp. GSL018</name>
    <dbReference type="NCBI Taxonomy" id="582737"/>
    <lineage>
        <taxon>Eukaryota</taxon>
        <taxon>Viridiplantae</taxon>
        <taxon>Chlorophyta</taxon>
        <taxon>core chlorophytes</taxon>
        <taxon>Chlorodendrophyceae</taxon>
        <taxon>Chlorodendrales</taxon>
        <taxon>Chlorodendraceae</taxon>
        <taxon>Tetraselmis</taxon>
    </lineage>
</organism>
<name>A0A061RLF6_9CHLO</name>
<feature type="repeat" description="TPR" evidence="2">
    <location>
        <begin position="208"/>
        <end position="241"/>
    </location>
</feature>
<dbReference type="PROSITE" id="PS50005">
    <property type="entry name" value="TPR"/>
    <property type="match status" value="4"/>
</dbReference>
<keyword evidence="2" id="KW-0802">TPR repeat</keyword>
<protein>
    <submittedName>
        <fullName evidence="4">DnaJ homolog subfamily C member 3</fullName>
    </submittedName>
</protein>
<dbReference type="InterPro" id="IPR011990">
    <property type="entry name" value="TPR-like_helical_dom_sf"/>
</dbReference>
<evidence type="ECO:0000256" key="2">
    <source>
        <dbReference type="PROSITE-ProRule" id="PRU00339"/>
    </source>
</evidence>
<feature type="repeat" description="TPR" evidence="2">
    <location>
        <begin position="60"/>
        <end position="93"/>
    </location>
</feature>
<feature type="chain" id="PRO_5001605867" evidence="3">
    <location>
        <begin position="22"/>
        <end position="372"/>
    </location>
</feature>
<accession>A0A061RLF6</accession>
<dbReference type="Gene3D" id="1.25.40.10">
    <property type="entry name" value="Tetratricopeptide repeat domain"/>
    <property type="match status" value="1"/>
</dbReference>
<dbReference type="EMBL" id="GBEZ01012113">
    <property type="protein sequence ID" value="JAC73747.1"/>
    <property type="molecule type" value="Transcribed_RNA"/>
</dbReference>
<proteinExistence type="predicted"/>
<evidence type="ECO:0000256" key="1">
    <source>
        <dbReference type="ARBA" id="ARBA00022737"/>
    </source>
</evidence>
<dbReference type="Pfam" id="PF13181">
    <property type="entry name" value="TPR_8"/>
    <property type="match status" value="1"/>
</dbReference>
<sequence>MKRTTNFQLPLFLLLSGIVFARSESATDKLRDGDKAIAGGQHTAAVRHYSEAIELDPKSPLIFTKRAAAYVGLKKFQQAIEDLTQAILLDAKNLQALLNRGKVHKSLGSFDQAKADFDAVLELKPGHKSASQELASLFRGRDSFLAAKRHIEIQDFHGAQLKLHTAATLLPDCPGVQLLQAELLFKQGQHERAVADLGKVLKADPGNIEALMMRGWSYLHLGDEETGTRHFREILRYDPEHSAAKQAHKKLKSISKMRAKAQEAMDARDYRSAESNLLEAVQVEPTLLQINLPMIRELCRIRTLMGQGQGALDSCDSALRHNGEFLDCAINKVKALMKLERFDEAANFARALAQKGTDRSTRCLGRRSGRSR</sequence>
<dbReference type="AlphaFoldDB" id="A0A061RLF6"/>
<keyword evidence="1" id="KW-0677">Repeat</keyword>
<dbReference type="PANTHER" id="PTHR45188:SF2">
    <property type="entry name" value="DNAJ HOMOLOG SUBFAMILY C MEMBER 7"/>
    <property type="match status" value="1"/>
</dbReference>
<dbReference type="Pfam" id="PF14559">
    <property type="entry name" value="TPR_19"/>
    <property type="match status" value="1"/>
</dbReference>
<feature type="repeat" description="TPR" evidence="2">
    <location>
        <begin position="94"/>
        <end position="127"/>
    </location>
</feature>
<evidence type="ECO:0000256" key="3">
    <source>
        <dbReference type="SAM" id="SignalP"/>
    </source>
</evidence>
<evidence type="ECO:0000313" key="4">
    <source>
        <dbReference type="EMBL" id="JAC73747.1"/>
    </source>
</evidence>
<gene>
    <name evidence="4" type="primary">DNAJC3</name>
    <name evidence="4" type="ORF">TSPGSL018_27999</name>
</gene>
<feature type="signal peptide" evidence="3">
    <location>
        <begin position="1"/>
        <end position="21"/>
    </location>
</feature>
<reference evidence="4" key="1">
    <citation type="submission" date="2014-05" db="EMBL/GenBank/DDBJ databases">
        <title>The transcriptome of the halophilic microalga Tetraselmis sp. GSL018 isolated from the Great Salt Lake, Utah.</title>
        <authorList>
            <person name="Jinkerson R.E."/>
            <person name="D'Adamo S."/>
            <person name="Posewitz M.C."/>
        </authorList>
    </citation>
    <scope>NUCLEOTIDE SEQUENCE</scope>
    <source>
        <strain evidence="4">GSL018</strain>
    </source>
</reference>
<feature type="repeat" description="TPR" evidence="2">
    <location>
        <begin position="26"/>
        <end position="59"/>
    </location>
</feature>